<reference evidence="2" key="1">
    <citation type="submission" date="2021-12" db="EMBL/GenBank/DDBJ databases">
        <title>Comparative genomics, transcriptomics and evolutionary studies reveal genomic signatures of adaptation to plant cell wall in hemibiotrophic fungi.</title>
        <authorList>
            <consortium name="DOE Joint Genome Institute"/>
            <person name="Baroncelli R."/>
            <person name="Diaz J.F."/>
            <person name="Benocci T."/>
            <person name="Peng M."/>
            <person name="Battaglia E."/>
            <person name="Haridas S."/>
            <person name="Andreopoulos W."/>
            <person name="Labutti K."/>
            <person name="Pangilinan J."/>
            <person name="Floch G.L."/>
            <person name="Makela M.R."/>
            <person name="Henrissat B."/>
            <person name="Grigoriev I.V."/>
            <person name="Crouch J.A."/>
            <person name="De Vries R.P."/>
            <person name="Sukno S.A."/>
            <person name="Thon M.R."/>
        </authorList>
    </citation>
    <scope>NUCLEOTIDE SEQUENCE</scope>
    <source>
        <strain evidence="2">CBS 112980</strain>
    </source>
</reference>
<gene>
    <name evidence="2" type="ORF">BDZ83DRAFT_605782</name>
</gene>
<dbReference type="AlphaFoldDB" id="A0AAD8XKU8"/>
<feature type="region of interest" description="Disordered" evidence="1">
    <location>
        <begin position="1"/>
        <end position="59"/>
    </location>
</feature>
<comment type="caution">
    <text evidence="2">The sequence shown here is derived from an EMBL/GenBank/DDBJ whole genome shotgun (WGS) entry which is preliminary data.</text>
</comment>
<dbReference type="EMBL" id="JAHMHS010000012">
    <property type="protein sequence ID" value="KAK1729230.1"/>
    <property type="molecule type" value="Genomic_DNA"/>
</dbReference>
<dbReference type="RefSeq" id="XP_060369285.1">
    <property type="nucleotide sequence ID" value="XM_060507345.1"/>
</dbReference>
<accession>A0AAD8XKU8</accession>
<keyword evidence="3" id="KW-1185">Reference proteome</keyword>
<evidence type="ECO:0000313" key="3">
    <source>
        <dbReference type="Proteomes" id="UP001244207"/>
    </source>
</evidence>
<sequence length="59" mass="6543">MSTCQSRAPKSHNPQLAAPTHADKPTPPSAHRAQRRRTEGVPHHTCHQRHPARSPPIQS</sequence>
<dbReference type="GeneID" id="85391244"/>
<dbReference type="Proteomes" id="UP001244207">
    <property type="component" value="Unassembled WGS sequence"/>
</dbReference>
<organism evidence="2 3">
    <name type="scientific">Glomerella acutata</name>
    <name type="common">Colletotrichum acutatum</name>
    <dbReference type="NCBI Taxonomy" id="27357"/>
    <lineage>
        <taxon>Eukaryota</taxon>
        <taxon>Fungi</taxon>
        <taxon>Dikarya</taxon>
        <taxon>Ascomycota</taxon>
        <taxon>Pezizomycotina</taxon>
        <taxon>Sordariomycetes</taxon>
        <taxon>Hypocreomycetidae</taxon>
        <taxon>Glomerellales</taxon>
        <taxon>Glomerellaceae</taxon>
        <taxon>Colletotrichum</taxon>
        <taxon>Colletotrichum acutatum species complex</taxon>
    </lineage>
</organism>
<evidence type="ECO:0000256" key="1">
    <source>
        <dbReference type="SAM" id="MobiDB-lite"/>
    </source>
</evidence>
<proteinExistence type="predicted"/>
<evidence type="ECO:0000313" key="2">
    <source>
        <dbReference type="EMBL" id="KAK1729230.1"/>
    </source>
</evidence>
<feature type="compositionally biased region" description="Polar residues" evidence="1">
    <location>
        <begin position="1"/>
        <end position="14"/>
    </location>
</feature>
<protein>
    <submittedName>
        <fullName evidence="2">Uncharacterized protein</fullName>
    </submittedName>
</protein>
<name>A0AAD8XKU8_GLOAC</name>